<evidence type="ECO:0000313" key="1">
    <source>
        <dbReference type="EMBL" id="KAJ4832398.1"/>
    </source>
</evidence>
<accession>A0A9Q0FJ21</accession>
<proteinExistence type="predicted"/>
<comment type="caution">
    <text evidence="1">The sequence shown here is derived from an EMBL/GenBank/DDBJ whole genome shotgun (WGS) entry which is preliminary data.</text>
</comment>
<reference evidence="1" key="1">
    <citation type="submission" date="2022-02" db="EMBL/GenBank/DDBJ databases">
        <authorList>
            <person name="Henning P.M."/>
            <person name="McCubbin A.G."/>
            <person name="Shore J.S."/>
        </authorList>
    </citation>
    <scope>NUCLEOTIDE SEQUENCE</scope>
    <source>
        <strain evidence="1">F60SS</strain>
        <tissue evidence="1">Leaves</tissue>
    </source>
</reference>
<dbReference type="AlphaFoldDB" id="A0A9Q0FJ21"/>
<dbReference type="EMBL" id="JAKUCV010005144">
    <property type="protein sequence ID" value="KAJ4832398.1"/>
    <property type="molecule type" value="Genomic_DNA"/>
</dbReference>
<name>A0A9Q0FJ21_9ROSI</name>
<gene>
    <name evidence="1" type="ORF">Tsubulata_009537</name>
</gene>
<dbReference type="Proteomes" id="UP001141552">
    <property type="component" value="Unassembled WGS sequence"/>
</dbReference>
<keyword evidence="2" id="KW-1185">Reference proteome</keyword>
<organism evidence="1 2">
    <name type="scientific">Turnera subulata</name>
    <dbReference type="NCBI Taxonomy" id="218843"/>
    <lineage>
        <taxon>Eukaryota</taxon>
        <taxon>Viridiplantae</taxon>
        <taxon>Streptophyta</taxon>
        <taxon>Embryophyta</taxon>
        <taxon>Tracheophyta</taxon>
        <taxon>Spermatophyta</taxon>
        <taxon>Magnoliopsida</taxon>
        <taxon>eudicotyledons</taxon>
        <taxon>Gunneridae</taxon>
        <taxon>Pentapetalae</taxon>
        <taxon>rosids</taxon>
        <taxon>fabids</taxon>
        <taxon>Malpighiales</taxon>
        <taxon>Passifloraceae</taxon>
        <taxon>Turnera</taxon>
    </lineage>
</organism>
<evidence type="ECO:0000313" key="2">
    <source>
        <dbReference type="Proteomes" id="UP001141552"/>
    </source>
</evidence>
<sequence length="75" mass="8462">MVACMSPMHPMLLEQCSRTLRPLIGINPHCKPWEFLPVFCRKLSVTPKLLGILPKGGQSLAFQLPDVWVTNMLQC</sequence>
<reference evidence="1" key="2">
    <citation type="journal article" date="2023" name="Plants (Basel)">
        <title>Annotation of the Turnera subulata (Passifloraceae) Draft Genome Reveals the S-Locus Evolved after the Divergence of Turneroideae from Passifloroideae in a Stepwise Manner.</title>
        <authorList>
            <person name="Henning P.M."/>
            <person name="Roalson E.H."/>
            <person name="Mir W."/>
            <person name="McCubbin A.G."/>
            <person name="Shore J.S."/>
        </authorList>
    </citation>
    <scope>NUCLEOTIDE SEQUENCE</scope>
    <source>
        <strain evidence="1">F60SS</strain>
    </source>
</reference>
<protein>
    <submittedName>
        <fullName evidence="1">Uncharacterized protein</fullName>
    </submittedName>
</protein>